<reference evidence="5 6" key="1">
    <citation type="submission" date="2019-07" db="EMBL/GenBank/DDBJ databases">
        <title>Full genome sequence of Luteimonas sp. Gr-4.</title>
        <authorList>
            <person name="Im W.-T."/>
        </authorList>
    </citation>
    <scope>NUCLEOTIDE SEQUENCE [LARGE SCALE GENOMIC DNA]</scope>
    <source>
        <strain evidence="5 6">Gr-4</strain>
    </source>
</reference>
<dbReference type="SMART" id="SM00448">
    <property type="entry name" value="REC"/>
    <property type="match status" value="1"/>
</dbReference>
<dbReference type="CDD" id="cd01948">
    <property type="entry name" value="EAL"/>
    <property type="match status" value="1"/>
</dbReference>
<feature type="domain" description="Response regulatory" evidence="2">
    <location>
        <begin position="445"/>
        <end position="560"/>
    </location>
</feature>
<dbReference type="CDD" id="cd17569">
    <property type="entry name" value="REC_HupR-like"/>
    <property type="match status" value="1"/>
</dbReference>
<sequence length="573" mass="63207">MSTLDPDAAPVLLPRLGAGHPALQAMVTSVAARNGRLMVLHIDIEQFASINQNMGTEVGDAVLQIVGQRLRAGLAGRGEVWRHGSDEFVAVATLDEKDHSAQQISEALIALIEQPLTILPYTLLLTAKAGISLSPEHATDASTLLQLAEASMWRASPGADAPVYVHSGRTSRTPQGERAISSQIVGALARNEFTLRYQPKISARDGRVLGMEALIRWQSPTLGELLPERFIRTAERLGVILQIGDWMIERAVAQAREWREQGVDDFFIGVNVSTLQLLQPGFVEHLLGLMQHAGVPAPAIVLEINESVLNNDAHIVFQTIRALRREGIGLTLDNFGTGDANLRTLVRYPADTLKIDRSFTKAALLDSRETAILRAMIAMAHQLGMKVIANGVETEAQLGFLRRTDCDYFQGYLFGEPVEAGPAGQVLRARHLRPELFTTTRADQTLLLVDDEENVLNALARLFRRDGYRILAVNSVREALALLATNEIQVILSDQRMSEMSGTEFLAQVKMLYPDTIRIVLSGYADLATVTEAINHGAIYRFLTKPWDDRELREHIQQAFRTHEAQRARAPAP</sequence>
<dbReference type="Pfam" id="PF00563">
    <property type="entry name" value="EAL"/>
    <property type="match status" value="1"/>
</dbReference>
<dbReference type="Gene3D" id="3.40.50.2300">
    <property type="match status" value="1"/>
</dbReference>
<dbReference type="OrthoDB" id="197861at2"/>
<dbReference type="NCBIfam" id="TIGR00254">
    <property type="entry name" value="GGDEF"/>
    <property type="match status" value="1"/>
</dbReference>
<dbReference type="InterPro" id="IPR001633">
    <property type="entry name" value="EAL_dom"/>
</dbReference>
<dbReference type="InterPro" id="IPR029787">
    <property type="entry name" value="Nucleotide_cyclase"/>
</dbReference>
<dbReference type="SMART" id="SM00052">
    <property type="entry name" value="EAL"/>
    <property type="match status" value="1"/>
</dbReference>
<dbReference type="InterPro" id="IPR043128">
    <property type="entry name" value="Rev_trsase/Diguanyl_cyclase"/>
</dbReference>
<keyword evidence="6" id="KW-1185">Reference proteome</keyword>
<dbReference type="Gene3D" id="3.30.70.270">
    <property type="match status" value="1"/>
</dbReference>
<accession>A0A518N106</accession>
<dbReference type="Pfam" id="PF00990">
    <property type="entry name" value="GGDEF"/>
    <property type="match status" value="1"/>
</dbReference>
<evidence type="ECO:0000259" key="3">
    <source>
        <dbReference type="PROSITE" id="PS50883"/>
    </source>
</evidence>
<evidence type="ECO:0000313" key="5">
    <source>
        <dbReference type="EMBL" id="QDW65578.1"/>
    </source>
</evidence>
<dbReference type="SUPFAM" id="SSF141868">
    <property type="entry name" value="EAL domain-like"/>
    <property type="match status" value="1"/>
</dbReference>
<dbReference type="SUPFAM" id="SSF52172">
    <property type="entry name" value="CheY-like"/>
    <property type="match status" value="1"/>
</dbReference>
<evidence type="ECO:0000313" key="6">
    <source>
        <dbReference type="Proteomes" id="UP000316584"/>
    </source>
</evidence>
<dbReference type="EMBL" id="CP042218">
    <property type="protein sequence ID" value="QDW65578.1"/>
    <property type="molecule type" value="Genomic_DNA"/>
</dbReference>
<feature type="modified residue" description="4-aspartylphosphate" evidence="1">
    <location>
        <position position="494"/>
    </location>
</feature>
<dbReference type="Pfam" id="PF00072">
    <property type="entry name" value="Response_reg"/>
    <property type="match status" value="1"/>
</dbReference>
<dbReference type="InterPro" id="IPR000160">
    <property type="entry name" value="GGDEF_dom"/>
</dbReference>
<dbReference type="InterPro" id="IPR011006">
    <property type="entry name" value="CheY-like_superfamily"/>
</dbReference>
<dbReference type="GO" id="GO:0000160">
    <property type="term" value="P:phosphorelay signal transduction system"/>
    <property type="evidence" value="ECO:0007669"/>
    <property type="project" value="InterPro"/>
</dbReference>
<dbReference type="Proteomes" id="UP000316584">
    <property type="component" value="Chromosome"/>
</dbReference>
<dbReference type="PANTHER" id="PTHR33121:SF71">
    <property type="entry name" value="OXYGEN SENSOR PROTEIN DOSP"/>
    <property type="match status" value="1"/>
</dbReference>
<dbReference type="SUPFAM" id="SSF55073">
    <property type="entry name" value="Nucleotide cyclase"/>
    <property type="match status" value="1"/>
</dbReference>
<dbReference type="InterPro" id="IPR001789">
    <property type="entry name" value="Sig_transdc_resp-reg_receiver"/>
</dbReference>
<dbReference type="AlphaFoldDB" id="A0A518N106"/>
<gene>
    <name evidence="5" type="ORF">FPZ22_00545</name>
</gene>
<dbReference type="InterPro" id="IPR035919">
    <property type="entry name" value="EAL_sf"/>
</dbReference>
<evidence type="ECO:0000259" key="2">
    <source>
        <dbReference type="PROSITE" id="PS50110"/>
    </source>
</evidence>
<dbReference type="KEGG" id="lug:FPZ22_00545"/>
<dbReference type="SMART" id="SM00267">
    <property type="entry name" value="GGDEF"/>
    <property type="match status" value="1"/>
</dbReference>
<dbReference type="GO" id="GO:0071111">
    <property type="term" value="F:cyclic-guanylate-specific phosphodiesterase activity"/>
    <property type="evidence" value="ECO:0007669"/>
    <property type="project" value="InterPro"/>
</dbReference>
<dbReference type="CDD" id="cd01949">
    <property type="entry name" value="GGDEF"/>
    <property type="match status" value="1"/>
</dbReference>
<dbReference type="RefSeq" id="WP_144889321.1">
    <property type="nucleotide sequence ID" value="NZ_CP042218.1"/>
</dbReference>
<dbReference type="PROSITE" id="PS50887">
    <property type="entry name" value="GGDEF"/>
    <property type="match status" value="1"/>
</dbReference>
<name>A0A518N106_9GAMM</name>
<keyword evidence="1" id="KW-0597">Phosphoprotein</keyword>
<protein>
    <submittedName>
        <fullName evidence="5">EAL domain-containing protein</fullName>
    </submittedName>
</protein>
<dbReference type="PANTHER" id="PTHR33121">
    <property type="entry name" value="CYCLIC DI-GMP PHOSPHODIESTERASE PDEF"/>
    <property type="match status" value="1"/>
</dbReference>
<dbReference type="Gene3D" id="3.20.20.450">
    <property type="entry name" value="EAL domain"/>
    <property type="match status" value="1"/>
</dbReference>
<proteinExistence type="predicted"/>
<feature type="domain" description="EAL" evidence="3">
    <location>
        <begin position="177"/>
        <end position="431"/>
    </location>
</feature>
<dbReference type="PROSITE" id="PS50883">
    <property type="entry name" value="EAL"/>
    <property type="match status" value="1"/>
</dbReference>
<organism evidence="5 6">
    <name type="scientific">Luteimonas granuli</name>
    <dbReference type="NCBI Taxonomy" id="1176533"/>
    <lineage>
        <taxon>Bacteria</taxon>
        <taxon>Pseudomonadati</taxon>
        <taxon>Pseudomonadota</taxon>
        <taxon>Gammaproteobacteria</taxon>
        <taxon>Lysobacterales</taxon>
        <taxon>Lysobacteraceae</taxon>
        <taxon>Luteimonas</taxon>
    </lineage>
</organism>
<dbReference type="InterPro" id="IPR050706">
    <property type="entry name" value="Cyclic-di-GMP_PDE-like"/>
</dbReference>
<evidence type="ECO:0000256" key="1">
    <source>
        <dbReference type="PROSITE-ProRule" id="PRU00169"/>
    </source>
</evidence>
<dbReference type="PROSITE" id="PS50110">
    <property type="entry name" value="RESPONSE_REGULATORY"/>
    <property type="match status" value="1"/>
</dbReference>
<feature type="domain" description="GGDEF" evidence="4">
    <location>
        <begin position="35"/>
        <end position="167"/>
    </location>
</feature>
<evidence type="ECO:0000259" key="4">
    <source>
        <dbReference type="PROSITE" id="PS50887"/>
    </source>
</evidence>